<evidence type="ECO:0000313" key="3">
    <source>
        <dbReference type="Proteomes" id="UP000248553"/>
    </source>
</evidence>
<feature type="region of interest" description="Disordered" evidence="1">
    <location>
        <begin position="1"/>
        <end position="48"/>
    </location>
</feature>
<name>A0A328B9T1_9BACT</name>
<gene>
    <name evidence="2" type="ORF">DLM85_22725</name>
</gene>
<keyword evidence="3" id="KW-1185">Reference proteome</keyword>
<dbReference type="AlphaFoldDB" id="A0A328B9T1"/>
<dbReference type="Proteomes" id="UP000248553">
    <property type="component" value="Unassembled WGS sequence"/>
</dbReference>
<dbReference type="EMBL" id="QHKM01000012">
    <property type="protein sequence ID" value="RAK62686.1"/>
    <property type="molecule type" value="Genomic_DNA"/>
</dbReference>
<accession>A0A328B9T1</accession>
<proteinExistence type="predicted"/>
<comment type="caution">
    <text evidence="2">The sequence shown here is derived from an EMBL/GenBank/DDBJ whole genome shotgun (WGS) entry which is preliminary data.</text>
</comment>
<evidence type="ECO:0000313" key="2">
    <source>
        <dbReference type="EMBL" id="RAK62686.1"/>
    </source>
</evidence>
<protein>
    <submittedName>
        <fullName evidence="2">Uncharacterized protein</fullName>
    </submittedName>
</protein>
<feature type="compositionally biased region" description="Low complexity" evidence="1">
    <location>
        <begin position="30"/>
        <end position="48"/>
    </location>
</feature>
<organism evidence="2 3">
    <name type="scientific">Hymenobacter edaphi</name>
    <dbReference type="NCBI Taxonomy" id="2211146"/>
    <lineage>
        <taxon>Bacteria</taxon>
        <taxon>Pseudomonadati</taxon>
        <taxon>Bacteroidota</taxon>
        <taxon>Cytophagia</taxon>
        <taxon>Cytophagales</taxon>
        <taxon>Hymenobacteraceae</taxon>
        <taxon>Hymenobacter</taxon>
    </lineage>
</organism>
<evidence type="ECO:0000256" key="1">
    <source>
        <dbReference type="SAM" id="MobiDB-lite"/>
    </source>
</evidence>
<sequence length="557" mass="59826">MAAGPEPSAAQAANAERPSTSRAARRRAGRPAPAGANKPAAGAATAATRPVIHAAAPALAAEAAAPGRSDLPTQFAASESSLAAGSAELLPETAWAGLPGPPTQVFRLQAALDTAVVGVRGTLLALPANAFADADDPEQKPVTGTVEVRLREFYTVADMVLNQLHTASGDKLLETGGMVQLTVRTPDGRPCRLRPGASLLMRVPAARPAAGMQLFSGVATRTGRIDWQRPRRALNIRRLRGGGPLLRGSVSLQRFLQQRVTCSAATLRALKRSPTRLRHAKWFAQRRYRLLTQWRAVLFVDSTGRVARVKQTGSAPAELRAAVDQAVSQLPLFVPGYVLGPTTAPARRLRRGQVRVKPPRLATRSVVPVWLGVDRKGRVLVYSDRLARTPVVGNALRTEFISQQDAQQRLGRLSQQEANAMDAGQMGGYLFAATDLGWINCDQFYYSPQPKIQFTVRGSRPDEVVSLVFRNIRAVMAGQAYDGGHVFHNIPRNEPVTVVALRRRGTQLELALQTTTVDKAPLTGLSYQPVTPEQLRVALAQLNGAGQPAAPPALSRR</sequence>
<feature type="compositionally biased region" description="Low complexity" evidence="1">
    <location>
        <begin position="1"/>
        <end position="22"/>
    </location>
</feature>
<reference evidence="3" key="1">
    <citation type="submission" date="2018-05" db="EMBL/GenBank/DDBJ databases">
        <authorList>
            <person name="Nie L."/>
        </authorList>
    </citation>
    <scope>NUCLEOTIDE SEQUENCE [LARGE SCALE GENOMIC DNA]</scope>
    <source>
        <strain evidence="3">NL</strain>
    </source>
</reference>